<proteinExistence type="predicted"/>
<evidence type="ECO:0000256" key="1">
    <source>
        <dbReference type="SAM" id="MobiDB-lite"/>
    </source>
</evidence>
<evidence type="ECO:0000313" key="3">
    <source>
        <dbReference type="Proteomes" id="UP001165065"/>
    </source>
</evidence>
<organism evidence="2 3">
    <name type="scientific">Triparma columacea</name>
    <dbReference type="NCBI Taxonomy" id="722753"/>
    <lineage>
        <taxon>Eukaryota</taxon>
        <taxon>Sar</taxon>
        <taxon>Stramenopiles</taxon>
        <taxon>Ochrophyta</taxon>
        <taxon>Bolidophyceae</taxon>
        <taxon>Parmales</taxon>
        <taxon>Triparmaceae</taxon>
        <taxon>Triparma</taxon>
    </lineage>
</organism>
<accession>A0A9W7L2A3</accession>
<feature type="compositionally biased region" description="Basic residues" evidence="1">
    <location>
        <begin position="833"/>
        <end position="842"/>
    </location>
</feature>
<sequence length="842" mass="92419">MSLPSIPSTQASLSNATRRIMNLHNAIEALSPRGWEHQEEARGIVMELQRIAEGLMEHSRSSAAGIGTQRDRSSMASEECTILASGLTYGLTAAGSLLTGGSNGISTPYQQQLLLQQQTDGERDEERVEDSYAPERGFSALNPHLGSSAPPQSPPAINASRTPSEVPTICASTQHTLGTLGTGCTLGTASGARNVERPTHPNADIARQSITSSNGSEELLSQCRPKQLLRDGVEEDEEGVKGGGEEERVEETNMENSFVQETNMEDSYVQETIMEDSYVQETNVEDSYVPETEFNNTMHSSYPPTPLTPKDENAEPQGNTEPQETETQDVFKQLLMSHEQSQSTIPPPLPPRRTSSSSTKQPQLTPRNDGAGSNSQQTPSQGTSSSSKNVPSSCDMNRMFKHAFAHNENVQDVNSKQDSETQMQKSASQKPSSQHSLLSGNSSSSMGSPARVPPSNARVPPPINRFPSTQGSSDELDPALKNASSATFPPAAPSPLVITPEHKIAVLSYLLPYEFQPPSRLIDDEFVVFSRKIGNYAVEGSDKNVTTSTYVVPTFEFGVKKRKCTQRNYQYLLALAWGVDVVDEEGVEIDGDDQYWRRIDRGREQEGVKESVEFKAFWKDVKKRSISNPVRFSKVKFDSKTKPLLYGWSFVIRTGMTGRAKKGTERTLDEKECESLIRALGGTVVNVDDPKIGETEWMKKGVGKRVVLVDDLIDDQEVVAVVETLMEGEKIHITDESVFSYITAKDPIKKESVQYNFLRTVWLADAVSCCRLPPVMCKEYAVGLVHESSLMTQAVGVEEDGVDGQANKEGGGKKRQKSSNVGNGVSTHPSETKKRRRRRSAD</sequence>
<dbReference type="OrthoDB" id="10461796at2759"/>
<feature type="region of interest" description="Disordered" evidence="1">
    <location>
        <begin position="338"/>
        <end position="394"/>
    </location>
</feature>
<gene>
    <name evidence="2" type="ORF">TrCOL_g10596</name>
</gene>
<feature type="region of interest" description="Disordered" evidence="1">
    <location>
        <begin position="232"/>
        <end position="252"/>
    </location>
</feature>
<feature type="region of interest" description="Disordered" evidence="1">
    <location>
        <begin position="294"/>
        <end position="326"/>
    </location>
</feature>
<evidence type="ECO:0000313" key="2">
    <source>
        <dbReference type="EMBL" id="GMI22044.1"/>
    </source>
</evidence>
<feature type="region of interest" description="Disordered" evidence="1">
    <location>
        <begin position="797"/>
        <end position="842"/>
    </location>
</feature>
<feature type="compositionally biased region" description="Polar residues" evidence="1">
    <location>
        <begin position="818"/>
        <end position="829"/>
    </location>
</feature>
<reference evidence="3" key="1">
    <citation type="journal article" date="2023" name="Commun. Biol.">
        <title>Genome analysis of Parmales, the sister group of diatoms, reveals the evolutionary specialization of diatoms from phago-mixotrophs to photoautotrophs.</title>
        <authorList>
            <person name="Ban H."/>
            <person name="Sato S."/>
            <person name="Yoshikawa S."/>
            <person name="Yamada K."/>
            <person name="Nakamura Y."/>
            <person name="Ichinomiya M."/>
            <person name="Sato N."/>
            <person name="Blanc-Mathieu R."/>
            <person name="Endo H."/>
            <person name="Kuwata A."/>
            <person name="Ogata H."/>
        </authorList>
    </citation>
    <scope>NUCLEOTIDE SEQUENCE [LARGE SCALE GENOMIC DNA]</scope>
</reference>
<name>A0A9W7L2A3_9STRA</name>
<evidence type="ECO:0008006" key="4">
    <source>
        <dbReference type="Google" id="ProtNLM"/>
    </source>
</evidence>
<feature type="compositionally biased region" description="Low complexity" evidence="1">
    <location>
        <begin position="372"/>
        <end position="387"/>
    </location>
</feature>
<feature type="compositionally biased region" description="Low complexity" evidence="1">
    <location>
        <begin position="352"/>
        <end position="363"/>
    </location>
</feature>
<dbReference type="AlphaFoldDB" id="A0A9W7L2A3"/>
<dbReference type="Proteomes" id="UP001165065">
    <property type="component" value="Unassembled WGS sequence"/>
</dbReference>
<feature type="region of interest" description="Disordered" evidence="1">
    <location>
        <begin position="136"/>
        <end position="163"/>
    </location>
</feature>
<feature type="compositionally biased region" description="Polar residues" evidence="1">
    <location>
        <begin position="409"/>
        <end position="431"/>
    </location>
</feature>
<keyword evidence="3" id="KW-1185">Reference proteome</keyword>
<feature type="region of interest" description="Disordered" evidence="1">
    <location>
        <begin position="409"/>
        <end position="486"/>
    </location>
</feature>
<feature type="compositionally biased region" description="Low complexity" evidence="1">
    <location>
        <begin position="432"/>
        <end position="448"/>
    </location>
</feature>
<protein>
    <recommendedName>
        <fullName evidence="4">BRCT domain-containing protein</fullName>
    </recommendedName>
</protein>
<comment type="caution">
    <text evidence="2">The sequence shown here is derived from an EMBL/GenBank/DDBJ whole genome shotgun (WGS) entry which is preliminary data.</text>
</comment>
<dbReference type="EMBL" id="BRYA01000541">
    <property type="protein sequence ID" value="GMI22044.1"/>
    <property type="molecule type" value="Genomic_DNA"/>
</dbReference>